<accession>A0ABM9A6T0</accession>
<dbReference type="HAMAP" id="MF_01485">
    <property type="entry name" value="RecB"/>
    <property type="match status" value="1"/>
</dbReference>
<dbReference type="InterPro" id="IPR014017">
    <property type="entry name" value="DNA_helicase_UvrD-like_C"/>
</dbReference>
<dbReference type="GO" id="GO:0008854">
    <property type="term" value="F:exodeoxyribonuclease V activity"/>
    <property type="evidence" value="ECO:0007669"/>
    <property type="project" value="UniProtKB-EC"/>
</dbReference>
<dbReference type="InterPro" id="IPR004586">
    <property type="entry name" value="RecB"/>
</dbReference>
<keyword evidence="11 15" id="KW-0234">DNA repair</keyword>
<comment type="function">
    <text evidence="15">A helicase/nuclease that prepares dsDNA breaks (DSB) for recombinational DNA repair. Binds to DSBs and unwinds DNA via a highly rapid and processive ATP-dependent bidirectional helicase activity. Unwinds dsDNA until it encounters a Chi (crossover hotspot instigator) sequence from the 3' direction. Cuts ssDNA a few nucleotides 3' to the Chi site. The properties and activities of the enzyme are changed at Chi. The Chi-altered holoenzyme produces a long 3'-ssDNA overhang and facilitates RecA-binding to the ssDNA for homologous DNA recombination and repair. Holoenzyme degrades any linearized DNA that is unable to undergo homologous recombination. In the holoenzyme this subunit contributes ATPase, 3'-5' helicase, exonuclease activity and loads RecA onto ssDNA.</text>
</comment>
<evidence type="ECO:0000259" key="18">
    <source>
        <dbReference type="PROSITE" id="PS51217"/>
    </source>
</evidence>
<feature type="binding site" evidence="15">
    <location>
        <position position="1090"/>
    </location>
    <ligand>
        <name>Mg(2+)</name>
        <dbReference type="ChEBI" id="CHEBI:18420"/>
    </ligand>
</feature>
<evidence type="ECO:0000256" key="16">
    <source>
        <dbReference type="PROSITE-ProRule" id="PRU00560"/>
    </source>
</evidence>
<evidence type="ECO:0000256" key="14">
    <source>
        <dbReference type="ARBA" id="ARBA00048988"/>
    </source>
</evidence>
<keyword evidence="7 15" id="KW-0269">Exonuclease</keyword>
<gene>
    <name evidence="15 19" type="primary">recB</name>
    <name evidence="19" type="ORF">VMF7928_03341</name>
</gene>
<evidence type="ECO:0000256" key="3">
    <source>
        <dbReference type="ARBA" id="ARBA00022741"/>
    </source>
</evidence>
<dbReference type="Gene3D" id="3.40.50.300">
    <property type="entry name" value="P-loop containing nucleotide triphosphate hydrolases"/>
    <property type="match status" value="2"/>
</dbReference>
<dbReference type="Pfam" id="PF00580">
    <property type="entry name" value="UvrD-helicase"/>
    <property type="match status" value="1"/>
</dbReference>
<dbReference type="Gene3D" id="3.90.320.10">
    <property type="match status" value="1"/>
</dbReference>
<evidence type="ECO:0000256" key="9">
    <source>
        <dbReference type="ARBA" id="ARBA00022842"/>
    </source>
</evidence>
<keyword evidence="2 15" id="KW-0479">Metal-binding</keyword>
<feature type="binding site" evidence="15">
    <location>
        <position position="976"/>
    </location>
    <ligand>
        <name>Mg(2+)</name>
        <dbReference type="ChEBI" id="CHEBI:18420"/>
    </ligand>
</feature>
<protein>
    <recommendedName>
        <fullName evidence="15">RecBCD enzyme subunit RecB</fullName>
        <ecNumber evidence="15">3.1.11.5</ecNumber>
        <ecNumber evidence="15">5.6.2.4</ecNumber>
    </recommendedName>
    <alternativeName>
        <fullName evidence="15">DNA 3'-5' helicase subunit RecB</fullName>
    </alternativeName>
    <alternativeName>
        <fullName evidence="15">Exonuclease V subunit RecB</fullName>
        <shortName evidence="15">ExoV subunit RecB</shortName>
    </alternativeName>
    <alternativeName>
        <fullName evidence="15">Helicase/nuclease RecBCD subunit RecB</fullName>
    </alternativeName>
</protein>
<evidence type="ECO:0000256" key="4">
    <source>
        <dbReference type="ARBA" id="ARBA00022763"/>
    </source>
</evidence>
<comment type="cofactor">
    <cofactor evidence="15">
        <name>Mg(2+)</name>
        <dbReference type="ChEBI" id="CHEBI:18420"/>
    </cofactor>
    <text evidence="15">Binds 1 Mg(2+) ion per subunit.</text>
</comment>
<evidence type="ECO:0000256" key="8">
    <source>
        <dbReference type="ARBA" id="ARBA00022840"/>
    </source>
</evidence>
<dbReference type="EMBL" id="CAKLDM010000002">
    <property type="protein sequence ID" value="CAH0541057.1"/>
    <property type="molecule type" value="Genomic_DNA"/>
</dbReference>
<comment type="similarity">
    <text evidence="15">Belongs to the helicase family. UvrD subfamily.</text>
</comment>
<sequence>MPTNSPQDVQPLNIMTFPLHGSRLIEASAGTGKTYTIAGLYLRLLLGHGDDQARHHQPLTVDQILVVTFTEAATEELRDRIRKRIHEARLAFLRGKTEDDFLNPFLEQTPNREAAAQLLLNAERQMDEAAIFTIHGFCQRMLKQHAFESGAQFNNELITDEAYIKAQVVADYWRKNFYSLPIDLVQEIKKLWESPKKLFEEVGRYLSGAELSLTTAPPKSALLDIHENNISRIQNIKQRWIESSQDLHDLIMSSGVDKRSYKSNTVPKWLDEVTSWAESETKSYSVPKNLSRFSQRLLHEKTKKGEVPVHTIFDEVDEFLAEEISLKGPLLAQVIQQCRARLKQVKEQKQVFSFDDLLTQLSAAIDIDDTATLTEKIRQQYPVAMIDEFQDTDPLQYSIFSQIYLSDPQSALLMIGDPKQAIYGFRGADIFTYIKAKQQVTSQYTLDTNWRSGSQMVEAVNQLFSTADSPFFYDEEIPFLPVKSSPGSELKTWSLSIGQEELTQPAFNVWLSQQGDSFTSIGDYQATMAQATASQIYTILSAAQEQKAHLTKNSGKKVIQASDIAILVRNRSQAQLIKQALLDRGIASVYLSNRQSVFLSSVARDLLNVLNAVLAPENERYLKACLASSLFDLPISTLDRLNNDENAWEAAIFEFKEYRNIWHQKGLLPMLRSLMSKRQVAEHLLSREGGDRILTDLMHLGELLQQASLEIDSFFGLIHWLSQKIDDASGASNSEEHNQRLESESNLVQIVTIHKSKGLEYNLVFLPFACSYSQAREAKYHDPSSETTVLDVEQSAEALEKAEKERIAEDLRLIYVALTRSVYGCFVGISPIKKGNAKKQTSDLHQSAIGHLIQNGVEGDASVLQQSIKSLCEATSSIAIADLPIAGEAKLAPTIEENLDIQAQDSRRDIERNWRLTSYSGLVKHSAHGQQKELIVDEASFDIDSEEEQELESATTAFEYSIFSFPKGARPGTFLHTLFEQVDFNLPADSDENQQIIMKLLERENYDLLWSPVLSELVDNVLQAKLNQGEVCLADIPATSRLVEMEFLLPIQMLTASQLNTIVHKYDQISKLAGELGFHPVKGMLKGFIDLVFECQGKFYVLDWKSNYLGDSIEDYHSQALQEAMADHRYDLQYQIYSLALHRYLKTRIADYNYDQHFGGVYYVFLRGVAKEQESGIFYQKPDYALINEMDELIDGKTSLSSGTESGQMELGL</sequence>
<comment type="catalytic activity">
    <reaction evidence="15">
        <text>Exonucleolytic cleavage (in the presence of ATP) in either 5'- to 3'- or 3'- to 5'-direction to yield 5'-phosphooligonucleotides.</text>
        <dbReference type="EC" id="3.1.11.5"/>
    </reaction>
</comment>
<feature type="active site" description="For nuclease activity" evidence="15">
    <location>
        <position position="1103"/>
    </location>
</feature>
<keyword evidence="4 15" id="KW-0227">DNA damage</keyword>
<comment type="catalytic activity">
    <reaction evidence="14 15">
        <text>ATP + H2O = ADP + phosphate + H(+)</text>
        <dbReference type="Rhea" id="RHEA:13065"/>
        <dbReference type="ChEBI" id="CHEBI:15377"/>
        <dbReference type="ChEBI" id="CHEBI:15378"/>
        <dbReference type="ChEBI" id="CHEBI:30616"/>
        <dbReference type="ChEBI" id="CHEBI:43474"/>
        <dbReference type="ChEBI" id="CHEBI:456216"/>
        <dbReference type="EC" id="5.6.2.4"/>
    </reaction>
</comment>
<dbReference type="Pfam" id="PF12705">
    <property type="entry name" value="PDDEXK_1"/>
    <property type="match status" value="1"/>
</dbReference>
<proteinExistence type="inferred from homology"/>
<dbReference type="EC" id="3.1.11.5" evidence="15"/>
<keyword evidence="5 15" id="KW-0378">Hydrolase</keyword>
<evidence type="ECO:0000256" key="13">
    <source>
        <dbReference type="ARBA" id="ARBA00034617"/>
    </source>
</evidence>
<comment type="subunit">
    <text evidence="15">Heterotrimer of RecB, RecC and RecD. All subunits contribute to DNA-binding. Interacts with RecA.</text>
</comment>
<keyword evidence="9 15" id="KW-0460">Magnesium</keyword>
<dbReference type="InterPro" id="IPR038726">
    <property type="entry name" value="PDDEXK_AddAB-type"/>
</dbReference>
<evidence type="ECO:0000256" key="6">
    <source>
        <dbReference type="ARBA" id="ARBA00022806"/>
    </source>
</evidence>
<dbReference type="NCBIfam" id="TIGR00609">
    <property type="entry name" value="recB"/>
    <property type="match status" value="1"/>
</dbReference>
<dbReference type="CDD" id="cd22352">
    <property type="entry name" value="RecB_C-like"/>
    <property type="match status" value="1"/>
</dbReference>
<evidence type="ECO:0000256" key="5">
    <source>
        <dbReference type="ARBA" id="ARBA00022801"/>
    </source>
</evidence>
<dbReference type="PANTHER" id="PTHR11070">
    <property type="entry name" value="UVRD / RECB / PCRA DNA HELICASE FAMILY MEMBER"/>
    <property type="match status" value="1"/>
</dbReference>
<dbReference type="InterPro" id="IPR027417">
    <property type="entry name" value="P-loop_NTPase"/>
</dbReference>
<keyword evidence="20" id="KW-1185">Reference proteome</keyword>
<dbReference type="PROSITE" id="PS51217">
    <property type="entry name" value="UVRD_HELICASE_CTER"/>
    <property type="match status" value="1"/>
</dbReference>
<feature type="domain" description="UvrD-like helicase ATP-binding" evidence="17">
    <location>
        <begin position="6"/>
        <end position="453"/>
    </location>
</feature>
<evidence type="ECO:0000256" key="11">
    <source>
        <dbReference type="ARBA" id="ARBA00023204"/>
    </source>
</evidence>
<feature type="region of interest" description="Nuclease activity, interacts with RecD and RecA" evidence="15">
    <location>
        <begin position="913"/>
        <end position="1213"/>
    </location>
</feature>
<reference evidence="19" key="1">
    <citation type="submission" date="2021-11" db="EMBL/GenBank/DDBJ databases">
        <authorList>
            <person name="Rodrigo-Torres L."/>
            <person name="Arahal R. D."/>
            <person name="Lucena T."/>
        </authorList>
    </citation>
    <scope>NUCLEOTIDE SEQUENCE</scope>
    <source>
        <strain evidence="19">CECT 7928</strain>
    </source>
</reference>
<comment type="domain">
    <text evidence="15">The C-terminal domain has nuclease activity and interacts with RecD. It interacts with RecA, facilitating its loading onto ssDNA.</text>
</comment>
<dbReference type="Proteomes" id="UP000838748">
    <property type="component" value="Unassembled WGS sequence"/>
</dbReference>
<keyword evidence="6 15" id="KW-0347">Helicase</keyword>
<comment type="caution">
    <text evidence="19">The sequence shown here is derived from an EMBL/GenBank/DDBJ whole genome shotgun (WGS) entry which is preliminary data.</text>
</comment>
<keyword evidence="12 15" id="KW-0413">Isomerase</keyword>
<dbReference type="InterPro" id="IPR000212">
    <property type="entry name" value="DNA_helicase_UvrD/REP"/>
</dbReference>
<feature type="binding site" evidence="15">
    <location>
        <position position="1103"/>
    </location>
    <ligand>
        <name>Mg(2+)</name>
        <dbReference type="ChEBI" id="CHEBI:18420"/>
    </ligand>
</feature>
<dbReference type="InterPro" id="IPR011335">
    <property type="entry name" value="Restrct_endonuc-II-like"/>
</dbReference>
<evidence type="ECO:0000256" key="12">
    <source>
        <dbReference type="ARBA" id="ARBA00023235"/>
    </source>
</evidence>
<dbReference type="Pfam" id="PF13361">
    <property type="entry name" value="UvrD_C"/>
    <property type="match status" value="1"/>
</dbReference>
<dbReference type="PANTHER" id="PTHR11070:SF23">
    <property type="entry name" value="RECBCD ENZYME SUBUNIT RECB"/>
    <property type="match status" value="1"/>
</dbReference>
<organism evidence="19 20">
    <name type="scientific">Vibrio marisflavi CECT 7928</name>
    <dbReference type="NCBI Taxonomy" id="634439"/>
    <lineage>
        <taxon>Bacteria</taxon>
        <taxon>Pseudomonadati</taxon>
        <taxon>Pseudomonadota</taxon>
        <taxon>Gammaproteobacteria</taxon>
        <taxon>Vibrionales</taxon>
        <taxon>Vibrionaceae</taxon>
        <taxon>Vibrio</taxon>
    </lineage>
</organism>
<keyword evidence="1 15" id="KW-0540">Nuclease</keyword>
<comment type="catalytic activity">
    <reaction evidence="13 15">
        <text>Couples ATP hydrolysis with the unwinding of duplex DNA by translocating in the 3'-5' direction.</text>
        <dbReference type="EC" id="5.6.2.4"/>
    </reaction>
</comment>
<comment type="domain">
    <text evidence="15">The N-terminal DNA-binding domain is a ssDNA-dependent ATPase and has ATP-dependent 3'-5' helicase function. This domain interacts with RecC.</text>
</comment>
<name>A0ABM9A6T0_9VIBR</name>
<dbReference type="EC" id="5.6.2.4" evidence="15"/>
<evidence type="ECO:0000256" key="2">
    <source>
        <dbReference type="ARBA" id="ARBA00022723"/>
    </source>
</evidence>
<evidence type="ECO:0000313" key="20">
    <source>
        <dbReference type="Proteomes" id="UP000838748"/>
    </source>
</evidence>
<evidence type="ECO:0000256" key="10">
    <source>
        <dbReference type="ARBA" id="ARBA00023125"/>
    </source>
</evidence>
<comment type="miscellaneous">
    <text evidence="15">In the RecBCD complex, RecB has a slow 3'-5' helicase, an exonuclease activity and loads RecA onto ssDNA, RecD has a fast 5'-3' helicase activity, while RecC stimulates the ATPase and processivity of the RecB helicase and contributes to recognition of the Chi site.</text>
</comment>
<dbReference type="SUPFAM" id="SSF52980">
    <property type="entry name" value="Restriction endonuclease-like"/>
    <property type="match status" value="1"/>
</dbReference>
<dbReference type="InterPro" id="IPR014016">
    <property type="entry name" value="UvrD-like_ATP-bd"/>
</dbReference>
<feature type="domain" description="UvrD-like helicase C-terminal" evidence="18">
    <location>
        <begin position="487"/>
        <end position="758"/>
    </location>
</feature>
<keyword evidence="8 15" id="KW-0067">ATP-binding</keyword>
<dbReference type="RefSeq" id="WP_237362815.1">
    <property type="nucleotide sequence ID" value="NZ_CAKLDM010000002.1"/>
</dbReference>
<evidence type="ECO:0000256" key="1">
    <source>
        <dbReference type="ARBA" id="ARBA00022722"/>
    </source>
</evidence>
<evidence type="ECO:0000256" key="7">
    <source>
        <dbReference type="ARBA" id="ARBA00022839"/>
    </source>
</evidence>
<feature type="region of interest" description="DNA-binding and helicase activity, interacts with RecC" evidence="15">
    <location>
        <begin position="1"/>
        <end position="865"/>
    </location>
</feature>
<keyword evidence="10 15" id="KW-0238">DNA-binding</keyword>
<dbReference type="PROSITE" id="PS51198">
    <property type="entry name" value="UVRD_HELICASE_ATP_BIND"/>
    <property type="match status" value="1"/>
</dbReference>
<dbReference type="Gene3D" id="1.10.486.10">
    <property type="entry name" value="PCRA, domain 4"/>
    <property type="match status" value="1"/>
</dbReference>
<dbReference type="SUPFAM" id="SSF52540">
    <property type="entry name" value="P-loop containing nucleoside triphosphate hydrolases"/>
    <property type="match status" value="1"/>
</dbReference>
<feature type="binding site" evidence="16">
    <location>
        <begin position="27"/>
        <end position="34"/>
    </location>
    <ligand>
        <name>ATP</name>
        <dbReference type="ChEBI" id="CHEBI:30616"/>
    </ligand>
</feature>
<evidence type="ECO:0000259" key="17">
    <source>
        <dbReference type="PROSITE" id="PS51198"/>
    </source>
</evidence>
<dbReference type="Gene3D" id="1.10.3170.10">
    <property type="entry name" value="Recbcd, chain B, domain 2"/>
    <property type="match status" value="1"/>
</dbReference>
<evidence type="ECO:0000313" key="19">
    <source>
        <dbReference type="EMBL" id="CAH0541057.1"/>
    </source>
</evidence>
<dbReference type="InterPro" id="IPR011604">
    <property type="entry name" value="PDDEXK-like_dom_sf"/>
</dbReference>
<keyword evidence="3 15" id="KW-0547">Nucleotide-binding</keyword>
<evidence type="ECO:0000256" key="15">
    <source>
        <dbReference type="HAMAP-Rule" id="MF_01485"/>
    </source>
</evidence>